<keyword evidence="1" id="KW-1133">Transmembrane helix</keyword>
<dbReference type="EMBL" id="CAJVAF010000092">
    <property type="protein sequence ID" value="CAG7590251.1"/>
    <property type="molecule type" value="Genomic_DNA"/>
</dbReference>
<gene>
    <name evidence="2" type="ORF">MHYMCMPASI_00276</name>
</gene>
<feature type="transmembrane region" description="Helical" evidence="1">
    <location>
        <begin position="131"/>
        <end position="152"/>
    </location>
</feature>
<evidence type="ECO:0000313" key="2">
    <source>
        <dbReference type="EMBL" id="CAG7590251.1"/>
    </source>
</evidence>
<evidence type="ECO:0000256" key="1">
    <source>
        <dbReference type="SAM" id="Phobius"/>
    </source>
</evidence>
<sequence>MMENLIEKIQMSEFDFLVFFIDLIYIMFATIICIRFAGYFANFKFEQLARNNSHAFNIILICSYIFFIVLISANILHHAMHESFLNCLLSIILYTLLVIIVMLSRKPIALINAAPDFIFAQNSQENEASQLYDSISFIASGIAISGILYYFYELSLVSIFLLCISVEFSLELVFRTVMVLNLTNLKKLVLGHNLRLIGTASILKLHFSLIFIALAGLVDISEDSGILIFLTWLLVSIILFFIITGITFLLEKLLFKNTNILYILHKDTDYTIIVARFVLLLSFDLATMILLN</sequence>
<feature type="transmembrane region" description="Helical" evidence="1">
    <location>
        <begin position="16"/>
        <end position="43"/>
    </location>
</feature>
<keyword evidence="3" id="KW-1185">Reference proteome</keyword>
<accession>A0A8S4C1T8</accession>
<name>A0A8S4C1T8_9ACAR</name>
<comment type="caution">
    <text evidence="2">The sequence shown here is derived from an EMBL/GenBank/DDBJ whole genome shotgun (WGS) entry which is preliminary data.</text>
</comment>
<feature type="transmembrane region" description="Helical" evidence="1">
    <location>
        <begin position="55"/>
        <end position="77"/>
    </location>
</feature>
<feature type="transmembrane region" description="Helical" evidence="1">
    <location>
        <begin position="270"/>
        <end position="291"/>
    </location>
</feature>
<reference evidence="2" key="1">
    <citation type="submission" date="2021-06" db="EMBL/GenBank/DDBJ databases">
        <authorList>
            <person name="Nardi T."/>
            <person name="Nardi T."/>
        </authorList>
    </citation>
    <scope>NUCLEOTIDE SEQUENCE</scope>
</reference>
<organism evidence="2 3">
    <name type="scientific">Hyalomma marginatum</name>
    <dbReference type="NCBI Taxonomy" id="34627"/>
    <lineage>
        <taxon>Eukaryota</taxon>
        <taxon>Metazoa</taxon>
        <taxon>Ecdysozoa</taxon>
        <taxon>Arthropoda</taxon>
        <taxon>Chelicerata</taxon>
        <taxon>Arachnida</taxon>
        <taxon>Acari</taxon>
        <taxon>Parasitiformes</taxon>
        <taxon>Ixodida</taxon>
        <taxon>Ixodoidea</taxon>
        <taxon>Ixodidae</taxon>
        <taxon>Hyalomminae</taxon>
        <taxon>Hyalomma</taxon>
    </lineage>
</organism>
<feature type="transmembrane region" description="Helical" evidence="1">
    <location>
        <begin position="194"/>
        <end position="218"/>
    </location>
</feature>
<proteinExistence type="predicted"/>
<keyword evidence="1" id="KW-0812">Transmembrane</keyword>
<feature type="transmembrane region" description="Helical" evidence="1">
    <location>
        <begin position="158"/>
        <end position="182"/>
    </location>
</feature>
<evidence type="ECO:0000313" key="3">
    <source>
        <dbReference type="Proteomes" id="UP000837675"/>
    </source>
</evidence>
<dbReference type="Proteomes" id="UP000837675">
    <property type="component" value="Unassembled WGS sequence"/>
</dbReference>
<protein>
    <submittedName>
        <fullName evidence="2">Uncharacterized protein</fullName>
    </submittedName>
</protein>
<keyword evidence="1" id="KW-0472">Membrane</keyword>
<dbReference type="AlphaFoldDB" id="A0A8S4C1T8"/>
<feature type="transmembrane region" description="Helical" evidence="1">
    <location>
        <begin position="224"/>
        <end position="250"/>
    </location>
</feature>
<feature type="transmembrane region" description="Helical" evidence="1">
    <location>
        <begin position="83"/>
        <end position="103"/>
    </location>
</feature>